<sequence>MYAQLYIYNPGTVFHTRYKRNLHINRNVLQTIENTMQQNNPFCELYQRVFEVLKATTGGDKNFNVPACLRSKNYTNHRRYNMLTTDKIVVILPGDGMEISNVRDIIVYCKQEQGLIQISKCHPPIFACIKFFFFSTGQFGWTTDLKNWDTTCNVSTSGKLSMKQNFCYHPF</sequence>
<dbReference type="AlphaFoldDB" id="A0A7J7L7P7"/>
<dbReference type="EMBL" id="JACGCM010002568">
    <property type="protein sequence ID" value="KAF6138589.1"/>
    <property type="molecule type" value="Genomic_DNA"/>
</dbReference>
<comment type="caution">
    <text evidence="1">The sequence shown here is derived from an EMBL/GenBank/DDBJ whole genome shotgun (WGS) entry which is preliminary data.</text>
</comment>
<keyword evidence="2" id="KW-1185">Reference proteome</keyword>
<reference evidence="1 2" key="1">
    <citation type="journal article" date="2020" name="IScience">
        <title>Genome Sequencing of the Endangered Kingdonia uniflora (Circaeasteraceae, Ranunculales) Reveals Potential Mechanisms of Evolutionary Specialization.</title>
        <authorList>
            <person name="Sun Y."/>
            <person name="Deng T."/>
            <person name="Zhang A."/>
            <person name="Moore M.J."/>
            <person name="Landis J.B."/>
            <person name="Lin N."/>
            <person name="Zhang H."/>
            <person name="Zhang X."/>
            <person name="Huang J."/>
            <person name="Zhang X."/>
            <person name="Sun H."/>
            <person name="Wang H."/>
        </authorList>
    </citation>
    <scope>NUCLEOTIDE SEQUENCE [LARGE SCALE GENOMIC DNA]</scope>
    <source>
        <strain evidence="1">TB1705</strain>
        <tissue evidence="1">Leaf</tissue>
    </source>
</reference>
<accession>A0A7J7L7P7</accession>
<evidence type="ECO:0000313" key="2">
    <source>
        <dbReference type="Proteomes" id="UP000541444"/>
    </source>
</evidence>
<dbReference type="PANTHER" id="PTHR45786">
    <property type="entry name" value="DNA BINDING PROTEIN-LIKE"/>
    <property type="match status" value="1"/>
</dbReference>
<organism evidence="1 2">
    <name type="scientific">Kingdonia uniflora</name>
    <dbReference type="NCBI Taxonomy" id="39325"/>
    <lineage>
        <taxon>Eukaryota</taxon>
        <taxon>Viridiplantae</taxon>
        <taxon>Streptophyta</taxon>
        <taxon>Embryophyta</taxon>
        <taxon>Tracheophyta</taxon>
        <taxon>Spermatophyta</taxon>
        <taxon>Magnoliopsida</taxon>
        <taxon>Ranunculales</taxon>
        <taxon>Circaeasteraceae</taxon>
        <taxon>Kingdonia</taxon>
    </lineage>
</organism>
<proteinExistence type="predicted"/>
<protein>
    <submittedName>
        <fullName evidence="1">Uncharacterized protein</fullName>
    </submittedName>
</protein>
<name>A0A7J7L7P7_9MAGN</name>
<evidence type="ECO:0000313" key="1">
    <source>
        <dbReference type="EMBL" id="KAF6138589.1"/>
    </source>
</evidence>
<dbReference type="PANTHER" id="PTHR45786:SF74">
    <property type="entry name" value="ATP-DEPENDENT DNA HELICASE"/>
    <property type="match status" value="1"/>
</dbReference>
<dbReference type="Proteomes" id="UP000541444">
    <property type="component" value="Unassembled WGS sequence"/>
</dbReference>
<gene>
    <name evidence="1" type="ORF">GIB67_032483</name>
</gene>